<dbReference type="Proteomes" id="UP000276133">
    <property type="component" value="Unassembled WGS sequence"/>
</dbReference>
<dbReference type="STRING" id="10195.A0A3M7SUE5"/>
<feature type="domain" description="CUB" evidence="11">
    <location>
        <begin position="633"/>
        <end position="753"/>
    </location>
</feature>
<sequence length="754" mass="87272">MLKILFLSILSIQLSFQSDASDLSQDYLQGTFKDEPLRKAEDWTFSSMMVMNGDQTSKYKSYSSNWIDEPARFLPKYAKEQPRKIISEFYPTNQSARWPDNLVPYQISPELMNNAFINMSIHNAIEHWQRLTCIKFEEYQPSKHSRTHEAVVEFVKTNMGCYSEIGYPNFFMRIPNFLVKRRIFLEQNCLRGQIIHEIGHTIGFFHEHSRNDRDNYVDIKWENIAFPFFNRLNFEKAGEALEKDYLNVPYDLGSVMHYPANAFSMSFLKTIEPKDKNLEFLLGNREGLSFYDAKMANLAYKCSNKCKNQLNNCQNDGYIGPDCKCVCPEGLTGETCEILISKNEKSVPLSHLNLTCDFTEGLCSWSQEKFRDQIDFILNRGRSFAAEYLNSVGILDDHTFNQSGYLYVDTYFVKYRFESAELKSPLVKVKSKTNFCISFWYHMFGNDLVLPGELSVYLHQPFFSQNLTKIWSRAGRQDQNQSDWLYAQLDLEVMSEFRIVFKAQRFSGFLGDIGLDDIQFDEGFCSEPDTAPTEWTPWYILSGCFLECGTEYYERQRYCQIGIGEKSCNGPETDFQLCPNPECQNLTDFNSTENFTISFFQEPTLNLSIDIKNPLPNVEPVELNSALKTVRQCGQTVYLEVNETIQLASPGYPQEYPLETECSYLIRTENGSKIHLSFEYINIESTAINTCPDSVEIRYYALGQPGLRLCGNYSKNRSKKILEFTSENNEALVIFRSDWIKSANGFLLKILSQN</sequence>
<dbReference type="PROSITE" id="PS50060">
    <property type="entry name" value="MAM_2"/>
    <property type="match status" value="1"/>
</dbReference>
<keyword evidence="10" id="KW-0732">Signal</keyword>
<evidence type="ECO:0000256" key="4">
    <source>
        <dbReference type="ARBA" id="ARBA00022833"/>
    </source>
</evidence>
<evidence type="ECO:0000256" key="9">
    <source>
        <dbReference type="PROSITE-ProRule" id="PRU01211"/>
    </source>
</evidence>
<dbReference type="PROSITE" id="PS51864">
    <property type="entry name" value="ASTACIN"/>
    <property type="match status" value="1"/>
</dbReference>
<dbReference type="AlphaFoldDB" id="A0A3M7SUE5"/>
<dbReference type="InterPro" id="IPR001506">
    <property type="entry name" value="Peptidase_M12A"/>
</dbReference>
<dbReference type="SMART" id="SM00235">
    <property type="entry name" value="ZnMc"/>
    <property type="match status" value="1"/>
</dbReference>
<dbReference type="InterPro" id="IPR000884">
    <property type="entry name" value="TSP1_rpt"/>
</dbReference>
<dbReference type="Gene3D" id="3.40.390.10">
    <property type="entry name" value="Collagenase (Catalytic Domain)"/>
    <property type="match status" value="1"/>
</dbReference>
<evidence type="ECO:0000256" key="7">
    <source>
        <dbReference type="ARBA" id="ARBA00023180"/>
    </source>
</evidence>
<feature type="binding site" evidence="9">
    <location>
        <position position="200"/>
    </location>
    <ligand>
        <name>Zn(2+)</name>
        <dbReference type="ChEBI" id="CHEBI:29105"/>
        <note>catalytic</note>
    </ligand>
</feature>
<dbReference type="CDD" id="cd04280">
    <property type="entry name" value="ZnMc_astacin_like"/>
    <property type="match status" value="1"/>
</dbReference>
<keyword evidence="15" id="KW-1185">Reference proteome</keyword>
<evidence type="ECO:0000259" key="12">
    <source>
        <dbReference type="PROSITE" id="PS50060"/>
    </source>
</evidence>
<feature type="binding site" evidence="9">
    <location>
        <position position="206"/>
    </location>
    <ligand>
        <name>Zn(2+)</name>
        <dbReference type="ChEBI" id="CHEBI:29105"/>
        <note>catalytic</note>
    </ligand>
</feature>
<dbReference type="SUPFAM" id="SSF49854">
    <property type="entry name" value="Spermadhesin, CUB domain"/>
    <property type="match status" value="1"/>
</dbReference>
<keyword evidence="7" id="KW-0325">Glycoprotein</keyword>
<dbReference type="PANTHER" id="PTHR10127:SF780">
    <property type="entry name" value="METALLOENDOPEPTIDASE"/>
    <property type="match status" value="1"/>
</dbReference>
<dbReference type="PANTHER" id="PTHR10127">
    <property type="entry name" value="DISCOIDIN, CUB, EGF, LAMININ , AND ZINC METALLOPROTEASE DOMAIN CONTAINING"/>
    <property type="match status" value="1"/>
</dbReference>
<dbReference type="CDD" id="cd00041">
    <property type="entry name" value="CUB"/>
    <property type="match status" value="1"/>
</dbReference>
<keyword evidence="2 9" id="KW-0479">Metal-binding</keyword>
<comment type="cofactor">
    <cofactor evidence="9 10">
        <name>Zn(2+)</name>
        <dbReference type="ChEBI" id="CHEBI:29105"/>
    </cofactor>
    <text evidence="9 10">Binds 1 zinc ion per subunit.</text>
</comment>
<dbReference type="InterPro" id="IPR000742">
    <property type="entry name" value="EGF"/>
</dbReference>
<dbReference type="InterPro" id="IPR034035">
    <property type="entry name" value="Astacin-like_dom"/>
</dbReference>
<keyword evidence="6" id="KW-1015">Disulfide bond</keyword>
<feature type="domain" description="MAM" evidence="12">
    <location>
        <begin position="354"/>
        <end position="527"/>
    </location>
</feature>
<dbReference type="Gene3D" id="2.20.100.10">
    <property type="entry name" value="Thrombospondin type-1 (TSP1) repeat"/>
    <property type="match status" value="1"/>
</dbReference>
<dbReference type="Pfam" id="PF00629">
    <property type="entry name" value="MAM"/>
    <property type="match status" value="1"/>
</dbReference>
<dbReference type="GO" id="GO:0008270">
    <property type="term" value="F:zinc ion binding"/>
    <property type="evidence" value="ECO:0007669"/>
    <property type="project" value="UniProtKB-UniRule"/>
</dbReference>
<name>A0A3M7SUE5_BRAPC</name>
<accession>A0A3M7SUE5</accession>
<dbReference type="PROSITE" id="PS01180">
    <property type="entry name" value="CUB"/>
    <property type="match status" value="1"/>
</dbReference>
<keyword evidence="5 9" id="KW-0482">Metalloprotease</keyword>
<dbReference type="EC" id="3.4.24.-" evidence="10"/>
<dbReference type="Pfam" id="PF00431">
    <property type="entry name" value="CUB"/>
    <property type="match status" value="1"/>
</dbReference>
<dbReference type="Pfam" id="PF00090">
    <property type="entry name" value="TSP_1"/>
    <property type="match status" value="1"/>
</dbReference>
<feature type="domain" description="Peptidase M12A" evidence="13">
    <location>
        <begin position="83"/>
        <end position="303"/>
    </location>
</feature>
<dbReference type="EMBL" id="REGN01000760">
    <property type="protein sequence ID" value="RNA39322.1"/>
    <property type="molecule type" value="Genomic_DNA"/>
</dbReference>
<dbReference type="SUPFAM" id="SSF55486">
    <property type="entry name" value="Metalloproteases ('zincins'), catalytic domain"/>
    <property type="match status" value="1"/>
</dbReference>
<dbReference type="SMART" id="SM00137">
    <property type="entry name" value="MAM"/>
    <property type="match status" value="1"/>
</dbReference>
<dbReference type="Gene3D" id="2.60.120.290">
    <property type="entry name" value="Spermadhesin, CUB domain"/>
    <property type="match status" value="1"/>
</dbReference>
<reference evidence="14 15" key="1">
    <citation type="journal article" date="2018" name="Sci. Rep.">
        <title>Genomic signatures of local adaptation to the degree of environmental predictability in rotifers.</title>
        <authorList>
            <person name="Franch-Gras L."/>
            <person name="Hahn C."/>
            <person name="Garcia-Roger E.M."/>
            <person name="Carmona M.J."/>
            <person name="Serra M."/>
            <person name="Gomez A."/>
        </authorList>
    </citation>
    <scope>NUCLEOTIDE SEQUENCE [LARGE SCALE GENOMIC DNA]</scope>
    <source>
        <strain evidence="14">HYR1</strain>
    </source>
</reference>
<evidence type="ECO:0000313" key="14">
    <source>
        <dbReference type="EMBL" id="RNA39322.1"/>
    </source>
</evidence>
<dbReference type="GO" id="GO:0006508">
    <property type="term" value="P:proteolysis"/>
    <property type="evidence" value="ECO:0007669"/>
    <property type="project" value="UniProtKB-KW"/>
</dbReference>
<feature type="binding site" evidence="9">
    <location>
        <position position="196"/>
    </location>
    <ligand>
        <name>Zn(2+)</name>
        <dbReference type="ChEBI" id="CHEBI:29105"/>
        <note>catalytic</note>
    </ligand>
</feature>
<dbReference type="InterPro" id="IPR035914">
    <property type="entry name" value="Sperma_CUB_dom_sf"/>
</dbReference>
<evidence type="ECO:0000256" key="6">
    <source>
        <dbReference type="ARBA" id="ARBA00023157"/>
    </source>
</evidence>
<evidence type="ECO:0000259" key="11">
    <source>
        <dbReference type="PROSITE" id="PS01180"/>
    </source>
</evidence>
<dbReference type="CDD" id="cd06263">
    <property type="entry name" value="MAM"/>
    <property type="match status" value="1"/>
</dbReference>
<evidence type="ECO:0000256" key="3">
    <source>
        <dbReference type="ARBA" id="ARBA00022801"/>
    </source>
</evidence>
<keyword evidence="3 9" id="KW-0378">Hydrolase</keyword>
<dbReference type="GO" id="GO:0016020">
    <property type="term" value="C:membrane"/>
    <property type="evidence" value="ECO:0007669"/>
    <property type="project" value="InterPro"/>
</dbReference>
<dbReference type="PROSITE" id="PS50092">
    <property type="entry name" value="TSP1"/>
    <property type="match status" value="1"/>
</dbReference>
<dbReference type="Gene3D" id="2.60.120.200">
    <property type="match status" value="1"/>
</dbReference>
<dbReference type="InterPro" id="IPR000859">
    <property type="entry name" value="CUB_dom"/>
</dbReference>
<comment type="caution">
    <text evidence="14">The sequence shown here is derived from an EMBL/GenBank/DDBJ whole genome shotgun (WGS) entry which is preliminary data.</text>
</comment>
<dbReference type="SMART" id="SM00042">
    <property type="entry name" value="CUB"/>
    <property type="match status" value="1"/>
</dbReference>
<protein>
    <recommendedName>
        <fullName evidence="10">Metalloendopeptidase</fullName>
        <ecNumber evidence="10">3.4.24.-</ecNumber>
    </recommendedName>
</protein>
<dbReference type="InterPro" id="IPR006026">
    <property type="entry name" value="Peptidase_Metallo"/>
</dbReference>
<keyword evidence="1 9" id="KW-0645">Protease</keyword>
<evidence type="ECO:0000256" key="2">
    <source>
        <dbReference type="ARBA" id="ARBA00022723"/>
    </source>
</evidence>
<evidence type="ECO:0000256" key="5">
    <source>
        <dbReference type="ARBA" id="ARBA00023049"/>
    </source>
</evidence>
<dbReference type="OrthoDB" id="291007at2759"/>
<dbReference type="PRINTS" id="PR00480">
    <property type="entry name" value="ASTACIN"/>
</dbReference>
<keyword evidence="4 9" id="KW-0862">Zinc</keyword>
<feature type="chain" id="PRO_5017848907" description="Metalloendopeptidase" evidence="10">
    <location>
        <begin position="21"/>
        <end position="754"/>
    </location>
</feature>
<dbReference type="SUPFAM" id="SSF49899">
    <property type="entry name" value="Concanavalin A-like lectins/glucanases"/>
    <property type="match status" value="1"/>
</dbReference>
<dbReference type="InterPro" id="IPR000998">
    <property type="entry name" value="MAM_dom"/>
</dbReference>
<evidence type="ECO:0000313" key="15">
    <source>
        <dbReference type="Proteomes" id="UP000276133"/>
    </source>
</evidence>
<feature type="active site" evidence="9">
    <location>
        <position position="197"/>
    </location>
</feature>
<evidence type="ECO:0000256" key="10">
    <source>
        <dbReference type="RuleBase" id="RU361183"/>
    </source>
</evidence>
<dbReference type="Pfam" id="PF01400">
    <property type="entry name" value="Astacin"/>
    <property type="match status" value="1"/>
</dbReference>
<dbReference type="GO" id="GO:0004222">
    <property type="term" value="F:metalloendopeptidase activity"/>
    <property type="evidence" value="ECO:0007669"/>
    <property type="project" value="UniProtKB-UniRule"/>
</dbReference>
<dbReference type="InterPro" id="IPR036383">
    <property type="entry name" value="TSP1_rpt_sf"/>
</dbReference>
<gene>
    <name evidence="14" type="ORF">BpHYR1_031886</name>
</gene>
<evidence type="ECO:0000259" key="13">
    <source>
        <dbReference type="PROSITE" id="PS51864"/>
    </source>
</evidence>
<evidence type="ECO:0000256" key="1">
    <source>
        <dbReference type="ARBA" id="ARBA00022670"/>
    </source>
</evidence>
<organism evidence="14 15">
    <name type="scientific">Brachionus plicatilis</name>
    <name type="common">Marine rotifer</name>
    <name type="synonym">Brachionus muelleri</name>
    <dbReference type="NCBI Taxonomy" id="10195"/>
    <lineage>
        <taxon>Eukaryota</taxon>
        <taxon>Metazoa</taxon>
        <taxon>Spiralia</taxon>
        <taxon>Gnathifera</taxon>
        <taxon>Rotifera</taxon>
        <taxon>Eurotatoria</taxon>
        <taxon>Monogononta</taxon>
        <taxon>Pseudotrocha</taxon>
        <taxon>Ploima</taxon>
        <taxon>Brachionidae</taxon>
        <taxon>Brachionus</taxon>
    </lineage>
</organism>
<evidence type="ECO:0000256" key="8">
    <source>
        <dbReference type="PROSITE-ProRule" id="PRU00059"/>
    </source>
</evidence>
<proteinExistence type="predicted"/>
<dbReference type="InterPro" id="IPR024079">
    <property type="entry name" value="MetalloPept_cat_dom_sf"/>
</dbReference>
<comment type="caution">
    <text evidence="8">Lacks conserved residue(s) required for the propagation of feature annotation.</text>
</comment>
<dbReference type="PROSITE" id="PS00022">
    <property type="entry name" value="EGF_1"/>
    <property type="match status" value="1"/>
</dbReference>
<feature type="signal peptide" evidence="10">
    <location>
        <begin position="1"/>
        <end position="20"/>
    </location>
</feature>
<dbReference type="InterPro" id="IPR013320">
    <property type="entry name" value="ConA-like_dom_sf"/>
</dbReference>